<dbReference type="PANTHER" id="PTHR30136">
    <property type="entry name" value="HELIX-TURN-HELIX TRANSCRIPTIONAL REGULATOR, ICLR FAMILY"/>
    <property type="match status" value="1"/>
</dbReference>
<reference evidence="6 7" key="1">
    <citation type="submission" date="2023-08" db="EMBL/GenBank/DDBJ databases">
        <title>Rhodoferax potami sp. nov. and Rhodoferax mekongensis sp. nov., isolated from the Mekong River in Thailand.</title>
        <authorList>
            <person name="Kitikhun S."/>
            <person name="Charoenyingcharoen P."/>
            <person name="Siriarchawattana P."/>
            <person name="Likhitrattanapisal S."/>
            <person name="Nilsakha T."/>
            <person name="Chanpet A."/>
            <person name="Rattanawaree P."/>
            <person name="Ingsriswang S."/>
        </authorList>
    </citation>
    <scope>NUCLEOTIDE SEQUENCE [LARGE SCALE GENOMIC DNA]</scope>
    <source>
        <strain evidence="6 7">TBRC 17660</strain>
    </source>
</reference>
<sequence length="268" mass="29877">MTTELALRPPIAGIDAPALEKKDWIAGLEKGLGLIEAFDDAHQRMTASQAGERCGMTRTAARRYLLTLQYLGYVASDGKLFWLTPRVLRIGQSYLESARLPRVVQPFLQRVTAGTQEIAYVSVLDGDEIVYIARNGSNRPMSTGYVLGSRVQAQVTSAGMLILAMRDPAWLEDWLQQQTFKAYTSHTIASKDRMRVELARIRQQGWAVSEQQLEMNYRGVAVPLIDRHGALMGALNVTMPMGNESTDDAVRRVLPVLQETARAMRNLI</sequence>
<dbReference type="EMBL" id="JAVBIK010000001">
    <property type="protein sequence ID" value="MDT7517593.1"/>
    <property type="molecule type" value="Genomic_DNA"/>
</dbReference>
<keyword evidence="1" id="KW-0805">Transcription regulation</keyword>
<dbReference type="InterPro" id="IPR014757">
    <property type="entry name" value="Tscrpt_reg_IclR_C"/>
</dbReference>
<dbReference type="Proteomes" id="UP001321700">
    <property type="component" value="Unassembled WGS sequence"/>
</dbReference>
<evidence type="ECO:0000256" key="2">
    <source>
        <dbReference type="ARBA" id="ARBA00023125"/>
    </source>
</evidence>
<dbReference type="InterPro" id="IPR029016">
    <property type="entry name" value="GAF-like_dom_sf"/>
</dbReference>
<feature type="domain" description="HTH iclR-type" evidence="4">
    <location>
        <begin position="25"/>
        <end position="85"/>
    </location>
</feature>
<name>A0ABU3KJH7_9BURK</name>
<dbReference type="PROSITE" id="PS51077">
    <property type="entry name" value="HTH_ICLR"/>
    <property type="match status" value="1"/>
</dbReference>
<dbReference type="InterPro" id="IPR005471">
    <property type="entry name" value="Tscrpt_reg_IclR_N"/>
</dbReference>
<evidence type="ECO:0000313" key="6">
    <source>
        <dbReference type="EMBL" id="MDT7517593.1"/>
    </source>
</evidence>
<dbReference type="InterPro" id="IPR036390">
    <property type="entry name" value="WH_DNA-bd_sf"/>
</dbReference>
<evidence type="ECO:0000259" key="5">
    <source>
        <dbReference type="PROSITE" id="PS51078"/>
    </source>
</evidence>
<accession>A0ABU3KJH7</accession>
<dbReference type="SUPFAM" id="SSF46785">
    <property type="entry name" value="Winged helix' DNA-binding domain"/>
    <property type="match status" value="1"/>
</dbReference>
<evidence type="ECO:0000256" key="1">
    <source>
        <dbReference type="ARBA" id="ARBA00023015"/>
    </source>
</evidence>
<dbReference type="InterPro" id="IPR050707">
    <property type="entry name" value="HTH_MetabolicPath_Reg"/>
</dbReference>
<dbReference type="Gene3D" id="3.30.450.40">
    <property type="match status" value="1"/>
</dbReference>
<dbReference type="Pfam" id="PF01614">
    <property type="entry name" value="IclR_C"/>
    <property type="match status" value="1"/>
</dbReference>
<evidence type="ECO:0000256" key="3">
    <source>
        <dbReference type="ARBA" id="ARBA00023163"/>
    </source>
</evidence>
<dbReference type="RefSeq" id="WP_313873406.1">
    <property type="nucleotide sequence ID" value="NZ_JAVBIK010000001.1"/>
</dbReference>
<proteinExistence type="predicted"/>
<evidence type="ECO:0000313" key="7">
    <source>
        <dbReference type="Proteomes" id="UP001321700"/>
    </source>
</evidence>
<feature type="domain" description="IclR-ED" evidence="5">
    <location>
        <begin position="86"/>
        <end position="268"/>
    </location>
</feature>
<dbReference type="PROSITE" id="PS51078">
    <property type="entry name" value="ICLR_ED"/>
    <property type="match status" value="1"/>
</dbReference>
<dbReference type="Pfam" id="PF09339">
    <property type="entry name" value="HTH_IclR"/>
    <property type="match status" value="1"/>
</dbReference>
<keyword evidence="2" id="KW-0238">DNA-binding</keyword>
<organism evidence="6 7">
    <name type="scientific">Rhodoferax potami</name>
    <dbReference type="NCBI Taxonomy" id="3068338"/>
    <lineage>
        <taxon>Bacteria</taxon>
        <taxon>Pseudomonadati</taxon>
        <taxon>Pseudomonadota</taxon>
        <taxon>Betaproteobacteria</taxon>
        <taxon>Burkholderiales</taxon>
        <taxon>Comamonadaceae</taxon>
        <taxon>Rhodoferax</taxon>
    </lineage>
</organism>
<dbReference type="PANTHER" id="PTHR30136:SF34">
    <property type="entry name" value="TRANSCRIPTIONAL REGULATOR"/>
    <property type="match status" value="1"/>
</dbReference>
<dbReference type="Gene3D" id="1.10.10.10">
    <property type="entry name" value="Winged helix-like DNA-binding domain superfamily/Winged helix DNA-binding domain"/>
    <property type="match status" value="1"/>
</dbReference>
<dbReference type="SMART" id="SM00346">
    <property type="entry name" value="HTH_ICLR"/>
    <property type="match status" value="1"/>
</dbReference>
<gene>
    <name evidence="6" type="ORF">RAE19_02360</name>
</gene>
<comment type="caution">
    <text evidence="6">The sequence shown here is derived from an EMBL/GenBank/DDBJ whole genome shotgun (WGS) entry which is preliminary data.</text>
</comment>
<evidence type="ECO:0000259" key="4">
    <source>
        <dbReference type="PROSITE" id="PS51077"/>
    </source>
</evidence>
<keyword evidence="3" id="KW-0804">Transcription</keyword>
<keyword evidence="7" id="KW-1185">Reference proteome</keyword>
<dbReference type="InterPro" id="IPR036388">
    <property type="entry name" value="WH-like_DNA-bd_sf"/>
</dbReference>
<dbReference type="SUPFAM" id="SSF55781">
    <property type="entry name" value="GAF domain-like"/>
    <property type="match status" value="1"/>
</dbReference>
<protein>
    <submittedName>
        <fullName evidence="6">IclR family transcriptional regulator C-terminal domain-containing protein</fullName>
    </submittedName>
</protein>